<dbReference type="RefSeq" id="WP_106523679.1">
    <property type="nucleotide sequence ID" value="NZ_PYGD01000006.1"/>
</dbReference>
<protein>
    <submittedName>
        <fullName evidence="1">Uncharacterized protein</fullName>
    </submittedName>
</protein>
<comment type="caution">
    <text evidence="1">The sequence shown here is derived from an EMBL/GenBank/DDBJ whole genome shotgun (WGS) entry which is preliminary data.</text>
</comment>
<organism evidence="1 2">
    <name type="scientific">Taibaiella chishuiensis</name>
    <dbReference type="NCBI Taxonomy" id="1434707"/>
    <lineage>
        <taxon>Bacteria</taxon>
        <taxon>Pseudomonadati</taxon>
        <taxon>Bacteroidota</taxon>
        <taxon>Chitinophagia</taxon>
        <taxon>Chitinophagales</taxon>
        <taxon>Chitinophagaceae</taxon>
        <taxon>Taibaiella</taxon>
    </lineage>
</organism>
<accession>A0A2P8D1I2</accession>
<gene>
    <name evidence="1" type="ORF">B0I18_10678</name>
</gene>
<keyword evidence="2" id="KW-1185">Reference proteome</keyword>
<evidence type="ECO:0000313" key="2">
    <source>
        <dbReference type="Proteomes" id="UP000240572"/>
    </source>
</evidence>
<sequence>MEDKSPKSFLQKLREKAAAQGNYGGAAEASDAGMKARDCPNCGAARAKQDGLTRCAYCGFAFMDIRLSDGIHIKKEDNSQ</sequence>
<reference evidence="1 2" key="1">
    <citation type="submission" date="2018-03" db="EMBL/GenBank/DDBJ databases">
        <title>Genomic Encyclopedia of Type Strains, Phase III (KMG-III): the genomes of soil and plant-associated and newly described type strains.</title>
        <authorList>
            <person name="Whitman W."/>
        </authorList>
    </citation>
    <scope>NUCLEOTIDE SEQUENCE [LARGE SCALE GENOMIC DNA]</scope>
    <source>
        <strain evidence="1 2">CGMCC 1.12700</strain>
    </source>
</reference>
<dbReference type="AlphaFoldDB" id="A0A2P8D1I2"/>
<name>A0A2P8D1I2_9BACT</name>
<dbReference type="EMBL" id="PYGD01000006">
    <property type="protein sequence ID" value="PSK91068.1"/>
    <property type="molecule type" value="Genomic_DNA"/>
</dbReference>
<evidence type="ECO:0000313" key="1">
    <source>
        <dbReference type="EMBL" id="PSK91068.1"/>
    </source>
</evidence>
<dbReference type="OrthoDB" id="1149873at2"/>
<proteinExistence type="predicted"/>
<dbReference type="Proteomes" id="UP000240572">
    <property type="component" value="Unassembled WGS sequence"/>
</dbReference>